<evidence type="ECO:0000313" key="2">
    <source>
        <dbReference type="EMBL" id="WJZ99043.1"/>
    </source>
</evidence>
<dbReference type="SUPFAM" id="SSF51430">
    <property type="entry name" value="NAD(P)-linked oxidoreductase"/>
    <property type="match status" value="1"/>
</dbReference>
<organism evidence="2 3">
    <name type="scientific">Vitis vinifera</name>
    <name type="common">Grape</name>
    <dbReference type="NCBI Taxonomy" id="29760"/>
    <lineage>
        <taxon>Eukaryota</taxon>
        <taxon>Viridiplantae</taxon>
        <taxon>Streptophyta</taxon>
        <taxon>Embryophyta</taxon>
        <taxon>Tracheophyta</taxon>
        <taxon>Spermatophyta</taxon>
        <taxon>Magnoliopsida</taxon>
        <taxon>eudicotyledons</taxon>
        <taxon>Gunneridae</taxon>
        <taxon>Pentapetalae</taxon>
        <taxon>rosids</taxon>
        <taxon>Vitales</taxon>
        <taxon>Vitaceae</taxon>
        <taxon>Viteae</taxon>
        <taxon>Vitis</taxon>
    </lineage>
</organism>
<name>A0ABY9CUF5_VITVI</name>
<dbReference type="Gene3D" id="3.20.20.100">
    <property type="entry name" value="NADP-dependent oxidoreductase domain"/>
    <property type="match status" value="1"/>
</dbReference>
<accession>A0ABY9CUF5</accession>
<dbReference type="PANTHER" id="PTHR11732">
    <property type="entry name" value="ALDO/KETO REDUCTASE"/>
    <property type="match status" value="1"/>
</dbReference>
<evidence type="ECO:0000259" key="1">
    <source>
        <dbReference type="Pfam" id="PF00248"/>
    </source>
</evidence>
<dbReference type="Pfam" id="PF00248">
    <property type="entry name" value="Aldo_ket_red"/>
    <property type="match status" value="1"/>
</dbReference>
<dbReference type="InterPro" id="IPR020471">
    <property type="entry name" value="AKR"/>
</dbReference>
<evidence type="ECO:0000313" key="3">
    <source>
        <dbReference type="Proteomes" id="UP001227230"/>
    </source>
</evidence>
<dbReference type="Proteomes" id="UP001227230">
    <property type="component" value="Chromosome 12"/>
</dbReference>
<protein>
    <recommendedName>
        <fullName evidence="1">NADP-dependent oxidoreductase domain-containing protein</fullName>
    </recommendedName>
</protein>
<dbReference type="EMBL" id="CP126659">
    <property type="protein sequence ID" value="WJZ99043.1"/>
    <property type="molecule type" value="Genomic_DNA"/>
</dbReference>
<dbReference type="InterPro" id="IPR036812">
    <property type="entry name" value="NAD(P)_OxRdtase_dom_sf"/>
</dbReference>
<feature type="domain" description="NADP-dependent oxidoreductase" evidence="1">
    <location>
        <begin position="13"/>
        <end position="75"/>
    </location>
</feature>
<reference evidence="2 3" key="1">
    <citation type="journal article" date="2023" name="Hortic Res">
        <title>The complete reference genome for grapevine (Vitis vinifera L.) genetics and breeding.</title>
        <authorList>
            <person name="Shi X."/>
            <person name="Cao S."/>
            <person name="Wang X."/>
            <person name="Huang S."/>
            <person name="Wang Y."/>
            <person name="Liu Z."/>
            <person name="Liu W."/>
            <person name="Leng X."/>
            <person name="Peng Y."/>
            <person name="Wang N."/>
            <person name="Wang Y."/>
            <person name="Ma Z."/>
            <person name="Xu X."/>
            <person name="Zhang F."/>
            <person name="Xue H."/>
            <person name="Zhong H."/>
            <person name="Wang Y."/>
            <person name="Zhang K."/>
            <person name="Velt A."/>
            <person name="Avia K."/>
            <person name="Holtgrawe D."/>
            <person name="Grimplet J."/>
            <person name="Matus J.T."/>
            <person name="Ware D."/>
            <person name="Wu X."/>
            <person name="Wang H."/>
            <person name="Liu C."/>
            <person name="Fang Y."/>
            <person name="Rustenholz C."/>
            <person name="Cheng Z."/>
            <person name="Xiao H."/>
            <person name="Zhou Y."/>
        </authorList>
    </citation>
    <scope>NUCLEOTIDE SEQUENCE [LARGE SCALE GENOMIC DNA]</scope>
    <source>
        <strain evidence="3">cv. Pinot noir / PN40024</strain>
        <tissue evidence="2">Leaf</tissue>
    </source>
</reference>
<dbReference type="InterPro" id="IPR023210">
    <property type="entry name" value="NADP_OxRdtase_dom"/>
</dbReference>
<keyword evidence="3" id="KW-1185">Reference proteome</keyword>
<sequence length="92" mass="10283">MSTTWSGLCNEVEVRELLAAVFQTGLVKMEDLFITTKLRNSDCGHVIEACKASLKKLQLYYLDLFLVHFPIATKHTGVSITGSGLDEIDYML</sequence>
<proteinExistence type="predicted"/>
<gene>
    <name evidence="2" type="ORF">VitviT2T_017522</name>
</gene>